<dbReference type="GO" id="GO:0005737">
    <property type="term" value="C:cytoplasm"/>
    <property type="evidence" value="ECO:0007669"/>
    <property type="project" value="InterPro"/>
</dbReference>
<organism evidence="3 4">
    <name type="scientific">Nitzschia inconspicua</name>
    <dbReference type="NCBI Taxonomy" id="303405"/>
    <lineage>
        <taxon>Eukaryota</taxon>
        <taxon>Sar</taxon>
        <taxon>Stramenopiles</taxon>
        <taxon>Ochrophyta</taxon>
        <taxon>Bacillariophyta</taxon>
        <taxon>Bacillariophyceae</taxon>
        <taxon>Bacillariophycidae</taxon>
        <taxon>Bacillariales</taxon>
        <taxon>Bacillariaceae</taxon>
        <taxon>Nitzschia</taxon>
    </lineage>
</organism>
<dbReference type="PANTHER" id="PTHR12112:SF39">
    <property type="entry name" value="EG:152A3.5 PROTEIN (FBGN0003116_PN PROTEIN)"/>
    <property type="match status" value="1"/>
</dbReference>
<dbReference type="EMBL" id="JAGRRH010000025">
    <property type="protein sequence ID" value="KAG7342574.1"/>
    <property type="molecule type" value="Genomic_DNA"/>
</dbReference>
<evidence type="ECO:0000256" key="1">
    <source>
        <dbReference type="SAM" id="MobiDB-lite"/>
    </source>
</evidence>
<dbReference type="InterPro" id="IPR004097">
    <property type="entry name" value="DHHA2"/>
</dbReference>
<feature type="domain" description="DHHA2" evidence="2">
    <location>
        <begin position="335"/>
        <end position="535"/>
    </location>
</feature>
<comment type="caution">
    <text evidence="3">The sequence shown here is derived from an EMBL/GenBank/DDBJ whole genome shotgun (WGS) entry which is preliminary data.</text>
</comment>
<dbReference type="Pfam" id="PF02833">
    <property type="entry name" value="DHHA2"/>
    <property type="match status" value="1"/>
</dbReference>
<evidence type="ECO:0000259" key="2">
    <source>
        <dbReference type="SMART" id="SM01131"/>
    </source>
</evidence>
<protein>
    <submittedName>
        <fullName evidence="3">DHHA2 domain containing protein</fullName>
    </submittedName>
</protein>
<name>A0A9K3KF54_9STRA</name>
<keyword evidence="4" id="KW-1185">Reference proteome</keyword>
<reference evidence="3" key="2">
    <citation type="submission" date="2021-04" db="EMBL/GenBank/DDBJ databases">
        <authorList>
            <person name="Podell S."/>
        </authorList>
    </citation>
    <scope>NUCLEOTIDE SEQUENCE</scope>
    <source>
        <strain evidence="3">Hildebrandi</strain>
    </source>
</reference>
<dbReference type="AlphaFoldDB" id="A0A9K3KF54"/>
<dbReference type="Pfam" id="PF01368">
    <property type="entry name" value="DHH"/>
    <property type="match status" value="1"/>
</dbReference>
<feature type="region of interest" description="Disordered" evidence="1">
    <location>
        <begin position="424"/>
        <end position="448"/>
    </location>
</feature>
<evidence type="ECO:0000313" key="3">
    <source>
        <dbReference type="EMBL" id="KAG7342574.1"/>
    </source>
</evidence>
<dbReference type="InterPro" id="IPR001667">
    <property type="entry name" value="DDH_dom"/>
</dbReference>
<dbReference type="Proteomes" id="UP000693970">
    <property type="component" value="Unassembled WGS sequence"/>
</dbReference>
<dbReference type="SMART" id="SM01131">
    <property type="entry name" value="DHHA2"/>
    <property type="match status" value="1"/>
</dbReference>
<feature type="compositionally biased region" description="Low complexity" evidence="1">
    <location>
        <begin position="101"/>
        <end position="114"/>
    </location>
</feature>
<reference evidence="3" key="1">
    <citation type="journal article" date="2021" name="Sci. Rep.">
        <title>Diploid genomic architecture of Nitzschia inconspicua, an elite biomass production diatom.</title>
        <authorList>
            <person name="Oliver A."/>
            <person name="Podell S."/>
            <person name="Pinowska A."/>
            <person name="Traller J.C."/>
            <person name="Smith S.R."/>
            <person name="McClure R."/>
            <person name="Beliaev A."/>
            <person name="Bohutskyi P."/>
            <person name="Hill E.A."/>
            <person name="Rabines A."/>
            <person name="Zheng H."/>
            <person name="Allen L.Z."/>
            <person name="Kuo A."/>
            <person name="Grigoriev I.V."/>
            <person name="Allen A.E."/>
            <person name="Hazlebeck D."/>
            <person name="Allen E.E."/>
        </authorList>
    </citation>
    <scope>NUCLEOTIDE SEQUENCE</scope>
    <source>
        <strain evidence="3">Hildebrandi</strain>
    </source>
</reference>
<dbReference type="PANTHER" id="PTHR12112">
    <property type="entry name" value="BNIP - RELATED"/>
    <property type="match status" value="1"/>
</dbReference>
<accession>A0A9K3KF54</accession>
<feature type="region of interest" description="Disordered" evidence="1">
    <location>
        <begin position="90"/>
        <end position="114"/>
    </location>
</feature>
<dbReference type="GO" id="GO:0004309">
    <property type="term" value="F:exopolyphosphatase activity"/>
    <property type="evidence" value="ECO:0007669"/>
    <property type="project" value="TreeGrafter"/>
</dbReference>
<gene>
    <name evidence="3" type="ORF">IV203_007667</name>
</gene>
<sequence>MITTSPSNKNIDHHDFTSMATFLKASREYLSQSLSQQQADISSSSSSCSSSSPTLPHFVLGNPAGDADSIVSAIGLAYVDTIMVQQQQQQQQLQFTDNDDNNNSNNSNNNSSPSMIVVPIMSISISDLKTQRPETTYLLKDCAGMTDLDLDQLIGMDELRTMDNSHLIVTHNTTVTLVDHNHHHHHHHTENIDNNNSDIDTHTHIDTTVADVSGWRVIEIVDHHKDEGHHYDTCIVRNIAFEESQPLVASTCTLIVERFYQRAKRHKLQWPPTLSILLLGVILLDSVNMLPGKGTPRDGVALERLLEDTDWTQLTLPEEITTDTTTGKPDPTKLFETLQAQKFSKTFWAGLTALQAIRMDYKAFPLSVPSKKSSSDGYLGIATILQDMDTFWTKDNVVQSMVQVIEEDNLQVLALMHTFLQDTVHDDGKDDDDDDKSNTTTTTTKTTQTKGGRQLVLASLDKDRLVHLLHYLTETVAVSTLDTVVVDLELTGYEHVSEEEQVSSSDLPAVYYVKMNQGNVKASRKQVAPILTSFWNRNDDT</sequence>
<evidence type="ECO:0000313" key="4">
    <source>
        <dbReference type="Proteomes" id="UP000693970"/>
    </source>
</evidence>
<dbReference type="OrthoDB" id="374045at2759"/>
<feature type="compositionally biased region" description="Low complexity" evidence="1">
    <location>
        <begin position="438"/>
        <end position="448"/>
    </location>
</feature>
<proteinExistence type="predicted"/>